<dbReference type="SMR" id="C0XGP4"/>
<dbReference type="Proteomes" id="UP000003752">
    <property type="component" value="Unassembled WGS sequence"/>
</dbReference>
<keyword evidence="3" id="KW-1185">Reference proteome</keyword>
<dbReference type="EMBL" id="ACGP01000088">
    <property type="protein sequence ID" value="EEI25456.1"/>
    <property type="molecule type" value="Genomic_DNA"/>
</dbReference>
<dbReference type="HOGENOM" id="CLU_132040_0_0_9"/>
<organism evidence="2 3">
    <name type="scientific">Lentilactobacillus hilgardii (strain ATCC 8290 / DSM 20176 / CCUG 30140 / JCM 1155 / KCTC 3500 / NBRC 15886 / NCIMB 8040 / NRRL B-1843 / 9)</name>
    <dbReference type="NCBI Taxonomy" id="1423757"/>
    <lineage>
        <taxon>Bacteria</taxon>
        <taxon>Bacillati</taxon>
        <taxon>Bacillota</taxon>
        <taxon>Bacilli</taxon>
        <taxon>Lactobacillales</taxon>
        <taxon>Lactobacillaceae</taxon>
        <taxon>Lentilactobacillus</taxon>
    </lineage>
</organism>
<accession>C0XGP4</accession>
<dbReference type="AlphaFoldDB" id="C0XGP4"/>
<evidence type="ECO:0000256" key="1">
    <source>
        <dbReference type="SAM" id="MobiDB-lite"/>
    </source>
</evidence>
<protein>
    <submittedName>
        <fullName evidence="2">Uncharacterized protein</fullName>
    </submittedName>
</protein>
<dbReference type="RefSeq" id="WP_003635277.1">
    <property type="nucleotide sequence ID" value="NZ_AZDF01000009.1"/>
</dbReference>
<evidence type="ECO:0000313" key="2">
    <source>
        <dbReference type="EMBL" id="EEI25456.1"/>
    </source>
</evidence>
<feature type="region of interest" description="Disordered" evidence="1">
    <location>
        <begin position="86"/>
        <end position="108"/>
    </location>
</feature>
<name>C0XGP4_LENH9</name>
<reference evidence="2 3" key="1">
    <citation type="submission" date="2009-01" db="EMBL/GenBank/DDBJ databases">
        <authorList>
            <person name="Qin X."/>
            <person name="Bachman B."/>
            <person name="Battles P."/>
            <person name="Bell A."/>
            <person name="Bess C."/>
            <person name="Bickham C."/>
            <person name="Chaboub L."/>
            <person name="Chen D."/>
            <person name="Coyle M."/>
            <person name="Deiros D.R."/>
            <person name="Dinh H."/>
            <person name="Forbes L."/>
            <person name="Fowler G."/>
            <person name="Francisco L."/>
            <person name="Fu Q."/>
            <person name="Gubbala S."/>
            <person name="Hale W."/>
            <person name="Han Y."/>
            <person name="Hemphill L."/>
            <person name="Highlander S.K."/>
            <person name="Hirani K."/>
            <person name="Hogues M."/>
            <person name="Jackson L."/>
            <person name="Jakkamsetti A."/>
            <person name="Javaid M."/>
            <person name="Jiang H."/>
            <person name="Korchina V."/>
            <person name="Kovar C."/>
            <person name="Lara F."/>
            <person name="Lee S."/>
            <person name="Mata R."/>
            <person name="Mathew T."/>
            <person name="Moen C."/>
            <person name="Morales K."/>
            <person name="Munidasa M."/>
            <person name="Nazareth L."/>
            <person name="Ngo R."/>
            <person name="Nguyen L."/>
            <person name="Okwuonu G."/>
            <person name="Ongeri F."/>
            <person name="Patil S."/>
            <person name="Petrosino J."/>
            <person name="Pham C."/>
            <person name="Pham P."/>
            <person name="Pu L.-L."/>
            <person name="Puazo M."/>
            <person name="Raj R."/>
            <person name="Reid J."/>
            <person name="Rouhana J."/>
            <person name="Saada N."/>
            <person name="Shang Y."/>
            <person name="Simmons D."/>
            <person name="Thornton R."/>
            <person name="Warren J."/>
            <person name="Weissenberger G."/>
            <person name="Zhang J."/>
            <person name="Zhang L."/>
            <person name="Zhou C."/>
            <person name="Zhu D."/>
            <person name="Muzny D."/>
            <person name="Worley K."/>
            <person name="Gibbs R."/>
        </authorList>
    </citation>
    <scope>NUCLEOTIDE SEQUENCE [LARGE SCALE GENOMIC DNA]</scope>
    <source>
        <strain evidence="3">ATCC 8290 / DSM 20176 / CCUG 30140 / JCM 1155 / KCTC 3500 / NBRC 15886 / NCIMB 8040 / NRRL B-1843 / 9</strain>
    </source>
</reference>
<feature type="compositionally biased region" description="Basic and acidic residues" evidence="1">
    <location>
        <begin position="93"/>
        <end position="105"/>
    </location>
</feature>
<gene>
    <name evidence="2" type="ORF">HMPREF0519_0405</name>
</gene>
<comment type="caution">
    <text evidence="2">The sequence shown here is derived from an EMBL/GenBank/DDBJ whole genome shotgun (WGS) entry which is preliminary data.</text>
</comment>
<dbReference type="PATRIC" id="fig|1423757.3.peg.2628"/>
<proteinExistence type="predicted"/>
<evidence type="ECO:0000313" key="3">
    <source>
        <dbReference type="Proteomes" id="UP000003752"/>
    </source>
</evidence>
<sequence>MKDSKFAKQLTLNLGRFKSALDRSDIAEHAHISESQLSNIRAGRRKAPRDVKESLVKKLWSLPLAFSASRSEFDIPSMMNNPILQQDLYADEASQKKEERERQASEDEADYIISMNPGKRTAEQSDFLLKHFRDSFEEIGAELKYTYAKMIFARLSEEEIKELVDEYNQKFGG</sequence>